<dbReference type="RefSeq" id="WP_258421787.1">
    <property type="nucleotide sequence ID" value="NZ_JANAEZ010000001.1"/>
</dbReference>
<keyword evidence="3" id="KW-1185">Reference proteome</keyword>
<dbReference type="SUPFAM" id="SSF88713">
    <property type="entry name" value="Glycoside hydrolase/deacetylase"/>
    <property type="match status" value="1"/>
</dbReference>
<dbReference type="InterPro" id="IPR002509">
    <property type="entry name" value="NODB_dom"/>
</dbReference>
<sequence>MSTKSVISGLFMAIILFFFQKSFGQNQYIHDGIVRGDQSKKQISLVFTGHEYAEGGWYILKTLEKNKIKASFFFTGDFYRNHDFESLIKSLKTQGHYLGAHSDKHLLYCPWDDRSQPLIDRYTFSKDLLDNYSEMKRFGIEQEDAQYFLPPYEWYNENISEWAGKLGFDLISFTPGPRTNADYTDPEMENYIGSEEILQTIWQCEYKNPNGLNGFIILIHIGVGEKRTDKFYELLPDLIKGLQKSGYEIVDLDQLLK</sequence>
<evidence type="ECO:0000313" key="2">
    <source>
        <dbReference type="EMBL" id="MCR9013896.1"/>
    </source>
</evidence>
<dbReference type="Proteomes" id="UP001142175">
    <property type="component" value="Unassembled WGS sequence"/>
</dbReference>
<dbReference type="GO" id="GO:0005975">
    <property type="term" value="P:carbohydrate metabolic process"/>
    <property type="evidence" value="ECO:0007669"/>
    <property type="project" value="InterPro"/>
</dbReference>
<dbReference type="GO" id="GO:0016020">
    <property type="term" value="C:membrane"/>
    <property type="evidence" value="ECO:0007669"/>
    <property type="project" value="TreeGrafter"/>
</dbReference>
<dbReference type="InterPro" id="IPR011330">
    <property type="entry name" value="Glyco_hydro/deAcase_b/a-brl"/>
</dbReference>
<dbReference type="CDD" id="cd10917">
    <property type="entry name" value="CE4_NodB_like_6s_7s"/>
    <property type="match status" value="1"/>
</dbReference>
<dbReference type="PROSITE" id="PS51677">
    <property type="entry name" value="NODB"/>
    <property type="match status" value="1"/>
</dbReference>
<dbReference type="GO" id="GO:0016810">
    <property type="term" value="F:hydrolase activity, acting on carbon-nitrogen (but not peptide) bonds"/>
    <property type="evidence" value="ECO:0007669"/>
    <property type="project" value="InterPro"/>
</dbReference>
<protein>
    <submittedName>
        <fullName evidence="2">Polysaccharide deacetylase family protein</fullName>
    </submittedName>
</protein>
<evidence type="ECO:0000259" key="1">
    <source>
        <dbReference type="PROSITE" id="PS51677"/>
    </source>
</evidence>
<dbReference type="Pfam" id="PF01522">
    <property type="entry name" value="Polysacc_deac_1"/>
    <property type="match status" value="1"/>
</dbReference>
<accession>A0A9X2SZG7</accession>
<dbReference type="PANTHER" id="PTHR10587">
    <property type="entry name" value="GLYCOSYL TRANSFERASE-RELATED"/>
    <property type="match status" value="1"/>
</dbReference>
<dbReference type="InterPro" id="IPR050248">
    <property type="entry name" value="Polysacc_deacetylase_ArnD"/>
</dbReference>
<proteinExistence type="predicted"/>
<organism evidence="2 3">
    <name type="scientific">Aquiflexum gelatinilyticum</name>
    <dbReference type="NCBI Taxonomy" id="2961943"/>
    <lineage>
        <taxon>Bacteria</taxon>
        <taxon>Pseudomonadati</taxon>
        <taxon>Bacteroidota</taxon>
        <taxon>Cytophagia</taxon>
        <taxon>Cytophagales</taxon>
        <taxon>Cyclobacteriaceae</taxon>
        <taxon>Aquiflexum</taxon>
    </lineage>
</organism>
<feature type="domain" description="NodB homology" evidence="1">
    <location>
        <begin position="41"/>
        <end position="250"/>
    </location>
</feature>
<comment type="caution">
    <text evidence="2">The sequence shown here is derived from an EMBL/GenBank/DDBJ whole genome shotgun (WGS) entry which is preliminary data.</text>
</comment>
<name>A0A9X2SZG7_9BACT</name>
<dbReference type="Gene3D" id="3.20.20.370">
    <property type="entry name" value="Glycoside hydrolase/deacetylase"/>
    <property type="match status" value="1"/>
</dbReference>
<dbReference type="AlphaFoldDB" id="A0A9X2SZG7"/>
<gene>
    <name evidence="2" type="ORF">NU887_02550</name>
</gene>
<evidence type="ECO:0000313" key="3">
    <source>
        <dbReference type="Proteomes" id="UP001142175"/>
    </source>
</evidence>
<dbReference type="PANTHER" id="PTHR10587:SF78">
    <property type="entry name" value="PEPTIDOGLYCAN-N-ACETYLMURAMIC ACID DEACETYLASE PDAA"/>
    <property type="match status" value="1"/>
</dbReference>
<dbReference type="EMBL" id="JANSUY010000001">
    <property type="protein sequence ID" value="MCR9013896.1"/>
    <property type="molecule type" value="Genomic_DNA"/>
</dbReference>
<reference evidence="2" key="1">
    <citation type="submission" date="2022-08" db="EMBL/GenBank/DDBJ databases">
        <authorList>
            <person name="Zhang D."/>
        </authorList>
    </citation>
    <scope>NUCLEOTIDE SEQUENCE</scope>
    <source>
        <strain evidence="2">XJ19-11</strain>
    </source>
</reference>